<reference evidence="2 3" key="1">
    <citation type="journal article" date="2013" name="ISME J.">
        <title>By their genes ye shall know them: genomic signatures of predatory bacteria.</title>
        <authorList>
            <person name="Pasternak Z."/>
            <person name="Pietrokovski S."/>
            <person name="Rotem O."/>
            <person name="Gophna U."/>
            <person name="Lurie-Weinberger M.N."/>
            <person name="Jurkevitch E."/>
        </authorList>
    </citation>
    <scope>NUCLEOTIDE SEQUENCE [LARGE SCALE GENOMIC DNA]</scope>
    <source>
        <strain evidence="2 3">JSS</strain>
    </source>
</reference>
<dbReference type="Proteomes" id="UP000012040">
    <property type="component" value="Chromosome"/>
</dbReference>
<dbReference type="STRING" id="1184267.A11Q_2306"/>
<sequence length="70" mass="8143">MSISALDFYFPFVVFLYGLAINFVLEIPQLVALAQKRMPSQYMTFERHRKIAVLSLYVGGIWSLQNLWLS</sequence>
<keyword evidence="3" id="KW-1185">Reference proteome</keyword>
<dbReference type="HOGENOM" id="CLU_2749603_0_0_7"/>
<dbReference type="EMBL" id="CP003537">
    <property type="protein sequence ID" value="AGH96522.1"/>
    <property type="molecule type" value="Genomic_DNA"/>
</dbReference>
<keyword evidence="1" id="KW-0812">Transmembrane</keyword>
<name>M4VAW9_9BACT</name>
<keyword evidence="1" id="KW-1133">Transmembrane helix</keyword>
<feature type="transmembrane region" description="Helical" evidence="1">
    <location>
        <begin position="12"/>
        <end position="31"/>
    </location>
</feature>
<organism evidence="2 3">
    <name type="scientific">Pseudobdellovibrio exovorus JSS</name>
    <dbReference type="NCBI Taxonomy" id="1184267"/>
    <lineage>
        <taxon>Bacteria</taxon>
        <taxon>Pseudomonadati</taxon>
        <taxon>Bdellovibrionota</taxon>
        <taxon>Bdellovibrionia</taxon>
        <taxon>Bdellovibrionales</taxon>
        <taxon>Pseudobdellovibrionaceae</taxon>
        <taxon>Pseudobdellovibrio</taxon>
    </lineage>
</organism>
<dbReference type="AlphaFoldDB" id="M4VAW9"/>
<accession>M4VAW9</accession>
<dbReference type="KEGG" id="bex:A11Q_2306"/>
<evidence type="ECO:0000313" key="3">
    <source>
        <dbReference type="Proteomes" id="UP000012040"/>
    </source>
</evidence>
<proteinExistence type="predicted"/>
<evidence type="ECO:0000313" key="2">
    <source>
        <dbReference type="EMBL" id="AGH96522.1"/>
    </source>
</evidence>
<dbReference type="eggNOG" id="ENOG5030ADS">
    <property type="taxonomic scope" value="Bacteria"/>
</dbReference>
<gene>
    <name evidence="2" type="ORF">A11Q_2306</name>
</gene>
<dbReference type="OrthoDB" id="5296805at2"/>
<feature type="transmembrane region" description="Helical" evidence="1">
    <location>
        <begin position="51"/>
        <end position="69"/>
    </location>
</feature>
<protein>
    <submittedName>
        <fullName evidence="2">Uncharacterized protein</fullName>
    </submittedName>
</protein>
<dbReference type="PATRIC" id="fig|1184267.3.peg.2337"/>
<dbReference type="RefSeq" id="WP_015471012.1">
    <property type="nucleotide sequence ID" value="NC_020813.1"/>
</dbReference>
<evidence type="ECO:0000256" key="1">
    <source>
        <dbReference type="SAM" id="Phobius"/>
    </source>
</evidence>
<keyword evidence="1" id="KW-0472">Membrane</keyword>